<proteinExistence type="predicted"/>
<protein>
    <submittedName>
        <fullName evidence="1">Uncharacterized protein</fullName>
    </submittedName>
</protein>
<dbReference type="EMBL" id="CM041542">
    <property type="protein sequence ID" value="KAI3364898.1"/>
    <property type="molecule type" value="Genomic_DNA"/>
</dbReference>
<evidence type="ECO:0000313" key="2">
    <source>
        <dbReference type="Proteomes" id="UP000831701"/>
    </source>
</evidence>
<sequence length="359" mass="37584">MLEDVAGSRTFSTASPDSVTSVTCAQCEPAFICEEHRAPVANLPILVFSGKCQTSCTVLGYTCTFVGLLEVILQGSGSAPPVPPCTKAEVAVLLLGCCPPTASSTSPVLMYWPVSCVLMNYDNVELAFCDTESLPEAFKKSKKGSIYLTPYRVIFLAKGRDALQSFMMPFYLMKGCEVKQPVLGANYIKGTVNAEPGGGWEGTATFKFIFAAGGAIEFGQYMLQVAAQASRGQPVTAGFGGCPYMANGAYAYPPPPANGMYPAGPPPGYSYPNPPPPGGFYPSPPAFDASAAYIPPPPYSAPLGQQPPHDPGLPSSAAAEAKAAEAAASASCATLPPTHVYLPQDKPPPYSPPEDKKNQ</sequence>
<gene>
    <name evidence="1" type="ORF">L3Q82_001084</name>
</gene>
<accession>A0ACB8WDT1</accession>
<name>A0ACB8WDT1_9TELE</name>
<reference evidence="1" key="1">
    <citation type="submission" date="2022-04" db="EMBL/GenBank/DDBJ databases">
        <title>Jade perch genome.</title>
        <authorList>
            <person name="Chao B."/>
        </authorList>
    </citation>
    <scope>NUCLEOTIDE SEQUENCE</scope>
    <source>
        <strain evidence="1">CB-2022</strain>
    </source>
</reference>
<dbReference type="Proteomes" id="UP000831701">
    <property type="component" value="Chromosome 12"/>
</dbReference>
<evidence type="ECO:0000313" key="1">
    <source>
        <dbReference type="EMBL" id="KAI3364898.1"/>
    </source>
</evidence>
<organism evidence="1 2">
    <name type="scientific">Scortum barcoo</name>
    <name type="common">barcoo grunter</name>
    <dbReference type="NCBI Taxonomy" id="214431"/>
    <lineage>
        <taxon>Eukaryota</taxon>
        <taxon>Metazoa</taxon>
        <taxon>Chordata</taxon>
        <taxon>Craniata</taxon>
        <taxon>Vertebrata</taxon>
        <taxon>Euteleostomi</taxon>
        <taxon>Actinopterygii</taxon>
        <taxon>Neopterygii</taxon>
        <taxon>Teleostei</taxon>
        <taxon>Neoteleostei</taxon>
        <taxon>Acanthomorphata</taxon>
        <taxon>Eupercaria</taxon>
        <taxon>Centrarchiformes</taxon>
        <taxon>Terapontoidei</taxon>
        <taxon>Terapontidae</taxon>
        <taxon>Scortum</taxon>
    </lineage>
</organism>
<comment type="caution">
    <text evidence="1">The sequence shown here is derived from an EMBL/GenBank/DDBJ whole genome shotgun (WGS) entry which is preliminary data.</text>
</comment>
<keyword evidence="2" id="KW-1185">Reference proteome</keyword>